<dbReference type="Proteomes" id="UP000002624">
    <property type="component" value="Unassembled WGS sequence"/>
</dbReference>
<gene>
    <name evidence="2" type="ORF">HCDG_09266</name>
</gene>
<accession>C6HST5</accession>
<reference evidence="3" key="1">
    <citation type="submission" date="2009-05" db="EMBL/GenBank/DDBJ databases">
        <title>The genome sequence of Ajellomyces capsulatus strain H143.</title>
        <authorList>
            <person name="Champion M."/>
            <person name="Cuomo C.A."/>
            <person name="Ma L.-J."/>
            <person name="Henn M.R."/>
            <person name="Sil A."/>
            <person name="Goldman B."/>
            <person name="Young S.K."/>
            <person name="Kodira C.D."/>
            <person name="Zeng Q."/>
            <person name="Koehrsen M."/>
            <person name="Alvarado L."/>
            <person name="Berlin A.M."/>
            <person name="Borenstein D."/>
            <person name="Chen Z."/>
            <person name="Engels R."/>
            <person name="Freedman E."/>
            <person name="Gellesch M."/>
            <person name="Goldberg J."/>
            <person name="Griggs A."/>
            <person name="Gujja S."/>
            <person name="Heiman D.I."/>
            <person name="Hepburn T.A."/>
            <person name="Howarth C."/>
            <person name="Jen D."/>
            <person name="Larson L."/>
            <person name="Lewis B."/>
            <person name="Mehta T."/>
            <person name="Park D."/>
            <person name="Pearson M."/>
            <person name="Roberts A."/>
            <person name="Saif S."/>
            <person name="Shea T.D."/>
            <person name="Shenoy N."/>
            <person name="Sisk P."/>
            <person name="Stolte C."/>
            <person name="Sykes S."/>
            <person name="Walk T."/>
            <person name="White J."/>
            <person name="Yandava C."/>
            <person name="Klein B."/>
            <person name="McEwen J.G."/>
            <person name="Puccia R."/>
            <person name="Goldman G.H."/>
            <person name="Felipe M.S."/>
            <person name="Nino-Vega G."/>
            <person name="San-Blas G."/>
            <person name="Taylor J.W."/>
            <person name="Mendoza L."/>
            <person name="Galagan J.E."/>
            <person name="Nusbaum C."/>
            <person name="Birren B.W."/>
        </authorList>
    </citation>
    <scope>NUCLEOTIDE SEQUENCE [LARGE SCALE GENOMIC DNA]</scope>
    <source>
        <strain evidence="3">H143</strain>
    </source>
</reference>
<evidence type="ECO:0000256" key="1">
    <source>
        <dbReference type="SAM" id="MobiDB-lite"/>
    </source>
</evidence>
<evidence type="ECO:0000313" key="2">
    <source>
        <dbReference type="EMBL" id="EER36610.1"/>
    </source>
</evidence>
<name>C6HST5_AJECH</name>
<organism evidence="2 3">
    <name type="scientific">Ajellomyces capsulatus (strain H143)</name>
    <name type="common">Darling's disease fungus</name>
    <name type="synonym">Histoplasma capsulatum</name>
    <dbReference type="NCBI Taxonomy" id="544712"/>
    <lineage>
        <taxon>Eukaryota</taxon>
        <taxon>Fungi</taxon>
        <taxon>Dikarya</taxon>
        <taxon>Ascomycota</taxon>
        <taxon>Pezizomycotina</taxon>
        <taxon>Eurotiomycetes</taxon>
        <taxon>Eurotiomycetidae</taxon>
        <taxon>Onygenales</taxon>
        <taxon>Ajellomycetaceae</taxon>
        <taxon>Histoplasma</taxon>
    </lineage>
</organism>
<proteinExistence type="predicted"/>
<feature type="region of interest" description="Disordered" evidence="1">
    <location>
        <begin position="1"/>
        <end position="26"/>
    </location>
</feature>
<dbReference type="OrthoDB" id="10428792at2759"/>
<sequence>MSESTPWRSRTTQIPNIPSNSPVQSAGSMELLLPESQAFFFRDGPESDQGTAESFSLIQEGGLLADSNPSELMLDSRELAPLLVIRELRNQLRPGLLGESASSVFLQVS</sequence>
<dbReference type="EMBL" id="GG692439">
    <property type="protein sequence ID" value="EER36610.1"/>
    <property type="molecule type" value="Genomic_DNA"/>
</dbReference>
<evidence type="ECO:0000313" key="3">
    <source>
        <dbReference type="Proteomes" id="UP000002624"/>
    </source>
</evidence>
<protein>
    <submittedName>
        <fullName evidence="2">Uncharacterized protein</fullName>
    </submittedName>
</protein>
<dbReference type="VEuPathDB" id="FungiDB:HCDG_09266"/>
<dbReference type="AlphaFoldDB" id="C6HST5"/>
<dbReference type="HOGENOM" id="CLU_2183153_0_0_1"/>